<comment type="caution">
    <text evidence="2">The sequence shown here is derived from an EMBL/GenBank/DDBJ whole genome shotgun (WGS) entry which is preliminary data.</text>
</comment>
<dbReference type="AlphaFoldDB" id="A0A2G3PGZ3"/>
<organism evidence="2 3">
    <name type="scientific">Williamsia marianensis</name>
    <dbReference type="NCBI Taxonomy" id="85044"/>
    <lineage>
        <taxon>Bacteria</taxon>
        <taxon>Bacillati</taxon>
        <taxon>Actinomycetota</taxon>
        <taxon>Actinomycetes</taxon>
        <taxon>Mycobacteriales</taxon>
        <taxon>Nocardiaceae</taxon>
        <taxon>Williamsia</taxon>
    </lineage>
</organism>
<evidence type="ECO:0000313" key="3">
    <source>
        <dbReference type="Proteomes" id="UP000225108"/>
    </source>
</evidence>
<dbReference type="PANTHER" id="PTHR43211:SF1">
    <property type="entry name" value="BLL6422 PROTEIN"/>
    <property type="match status" value="1"/>
</dbReference>
<dbReference type="RefSeq" id="WP_099383507.1">
    <property type="nucleotide sequence ID" value="NZ_PEBD01000010.1"/>
</dbReference>
<dbReference type="InterPro" id="IPR011234">
    <property type="entry name" value="Fumarylacetoacetase-like_C"/>
</dbReference>
<protein>
    <submittedName>
        <fullName evidence="2">Fumarylacetoacetase</fullName>
    </submittedName>
</protein>
<dbReference type="GO" id="GO:0003824">
    <property type="term" value="F:catalytic activity"/>
    <property type="evidence" value="ECO:0007669"/>
    <property type="project" value="InterPro"/>
</dbReference>
<accession>A0A2G3PGZ3</accession>
<dbReference type="InterPro" id="IPR036663">
    <property type="entry name" value="Fumarylacetoacetase_C_sf"/>
</dbReference>
<evidence type="ECO:0000259" key="1">
    <source>
        <dbReference type="Pfam" id="PF01557"/>
    </source>
</evidence>
<dbReference type="Gene3D" id="3.90.850.10">
    <property type="entry name" value="Fumarylacetoacetase-like, C-terminal domain"/>
    <property type="match status" value="1"/>
</dbReference>
<dbReference type="PANTHER" id="PTHR43211">
    <property type="entry name" value="FUMARYLACETOACETATE HYDROLASE"/>
    <property type="match status" value="1"/>
</dbReference>
<dbReference type="Pfam" id="PF01557">
    <property type="entry name" value="FAA_hydrolase"/>
    <property type="match status" value="1"/>
</dbReference>
<proteinExistence type="predicted"/>
<name>A0A2G3PGZ3_WILMA</name>
<dbReference type="SUPFAM" id="SSF56529">
    <property type="entry name" value="FAH"/>
    <property type="match status" value="1"/>
</dbReference>
<dbReference type="EMBL" id="PEBD01000010">
    <property type="protein sequence ID" value="PHV65078.1"/>
    <property type="molecule type" value="Genomic_DNA"/>
</dbReference>
<gene>
    <name evidence="2" type="ORF">CSW57_14625</name>
</gene>
<feature type="domain" description="Fumarylacetoacetase-like C-terminal" evidence="1">
    <location>
        <begin position="138"/>
        <end position="326"/>
    </location>
</feature>
<sequence length="330" mass="36040">MKIRRLTESGSLAILHEPTETWISLRAALDSRGRLDELSHLPANLLALLATGERSRATVIDIVDRAARKGVGVAVDPAPSIPYYPSSLRCFLGWEEHWTKAAHGLVQRNLPATRPLIRGYERLTHRVFPPLRPNSAFYDHPVYYTGNHLTVIGDGEPMPWPAYSSELDFELEFGMIIAHPVRDATPEKAAAAIGGFVVFNDFSARDVQWDEQRRGVFGPVVKTKTFGSSIGSVVVTSDEVLPVIDQLEATVSVNGEVWSSTSTHGLRYSPGEVVAYASQSENLHSGELITSGTLPMGCGLELDRWIAPGDEVTLTIDRIGSVTNTVSEPA</sequence>
<reference evidence="2 3" key="1">
    <citation type="submission" date="2017-10" db="EMBL/GenBank/DDBJ databases">
        <title>The draft genome sequence of Williamsia sp. BULT 1.1 isolated from the semi-arid grassland soils from South Africa.</title>
        <authorList>
            <person name="Kabwe M.H."/>
            <person name="Govender N."/>
            <person name="Mutseka Lunga P."/>
            <person name="Vikram S."/>
            <person name="Makhalanyane T.P."/>
        </authorList>
    </citation>
    <scope>NUCLEOTIDE SEQUENCE [LARGE SCALE GENOMIC DNA]</scope>
    <source>
        <strain evidence="2 3">BULT 1.1</strain>
    </source>
</reference>
<dbReference type="Proteomes" id="UP000225108">
    <property type="component" value="Unassembled WGS sequence"/>
</dbReference>
<evidence type="ECO:0000313" key="2">
    <source>
        <dbReference type="EMBL" id="PHV65078.1"/>
    </source>
</evidence>